<dbReference type="EMBL" id="POUD01000125">
    <property type="protein sequence ID" value="PZG14553.1"/>
    <property type="molecule type" value="Genomic_DNA"/>
</dbReference>
<dbReference type="AlphaFoldDB" id="A0A2W2DVN7"/>
<proteinExistence type="predicted"/>
<accession>A0A2W2DVN7</accession>
<dbReference type="OrthoDB" id="3492053at2"/>
<evidence type="ECO:0000313" key="2">
    <source>
        <dbReference type="Proteomes" id="UP000249304"/>
    </source>
</evidence>
<keyword evidence="2" id="KW-1185">Reference proteome</keyword>
<dbReference type="Proteomes" id="UP000249304">
    <property type="component" value="Unassembled WGS sequence"/>
</dbReference>
<comment type="caution">
    <text evidence="1">The sequence shown here is derived from an EMBL/GenBank/DDBJ whole genome shotgun (WGS) entry which is preliminary data.</text>
</comment>
<name>A0A2W2DVN7_9ACTN</name>
<evidence type="ECO:0000313" key="1">
    <source>
        <dbReference type="EMBL" id="PZG14553.1"/>
    </source>
</evidence>
<protein>
    <submittedName>
        <fullName evidence="1">Uncharacterized protein</fullName>
    </submittedName>
</protein>
<reference evidence="1 2" key="1">
    <citation type="submission" date="2018-01" db="EMBL/GenBank/DDBJ databases">
        <title>Draft genome sequence of Nonomuraea sp. KC333.</title>
        <authorList>
            <person name="Sahin N."/>
            <person name="Saygin H."/>
            <person name="Ay H."/>
        </authorList>
    </citation>
    <scope>NUCLEOTIDE SEQUENCE [LARGE SCALE GENOMIC DNA]</scope>
    <source>
        <strain evidence="1 2">KC333</strain>
    </source>
</reference>
<gene>
    <name evidence="1" type="ORF">C1J01_26570</name>
</gene>
<sequence length="643" mass="69573">MTNRAGEFCGIDPAAMEAMSSTLRDGADRLAAFHQEFDQRFRAHDIDTAPLREILEISQWGKSQISMLAYRLETIRQLSEGANVPFLTLPDQLDAFDDARGLASMYGEGILTNFTGEVRARLIHEHADKVAALADNPHAAAAFFATLPPEVRDALPTLIAASGSKTAKEDLAAFSEALGAALRAPSGVPAFQQVKNDLMRPAPRDVAWNRLVLLAGADAPSDVRSQAARALALDGFVRDSSQDFRAASMSTAIAFGRSPDLVAVAMDVLDGDGSAARHAFDHMGDAQSTATRQEKMKLFVTYAANFGTGDDVAQSFGRALASGTEATTEQPGGHSAEAAAFAYDAIVAVGGYGEKAPLAAQASMALIAKSYTHELVSGTRLDKAIYRESSMTRPSTWSDIPGLRPAFHLSPGDTYRFLRTFAGNERLTDDFDAAMAGFFHDTMVDAARLDARHGTQHFEDAAQVFGDFGGIEFKAASEVRGQLDATDALIRTYMKNTAGLVVDKLPIAEAAELAQRAAWDITKAYGVSTVLDGWADSFETRVEELNGERADLSRRQRYEMARLLHEAGFPSMPVPEELLDATGRIMTYDAIVQQAGGSAATLRDKLTIYERWMDQSSALDQKAEMSSRLTTSEQARNVIEDWD</sequence>
<dbReference type="RefSeq" id="WP_111181706.1">
    <property type="nucleotide sequence ID" value="NZ_POUD01000125.1"/>
</dbReference>
<organism evidence="1 2">
    <name type="scientific">Nonomuraea aridisoli</name>
    <dbReference type="NCBI Taxonomy" id="2070368"/>
    <lineage>
        <taxon>Bacteria</taxon>
        <taxon>Bacillati</taxon>
        <taxon>Actinomycetota</taxon>
        <taxon>Actinomycetes</taxon>
        <taxon>Streptosporangiales</taxon>
        <taxon>Streptosporangiaceae</taxon>
        <taxon>Nonomuraea</taxon>
    </lineage>
</organism>